<evidence type="ECO:0000256" key="7">
    <source>
        <dbReference type="RuleBase" id="RU363058"/>
    </source>
</evidence>
<organism evidence="9 10">
    <name type="scientific">Tetrabaena socialis</name>
    <dbReference type="NCBI Taxonomy" id="47790"/>
    <lineage>
        <taxon>Eukaryota</taxon>
        <taxon>Viridiplantae</taxon>
        <taxon>Chlorophyta</taxon>
        <taxon>core chlorophytes</taxon>
        <taxon>Chlorophyceae</taxon>
        <taxon>CS clade</taxon>
        <taxon>Chlamydomonadales</taxon>
        <taxon>Tetrabaenaceae</taxon>
        <taxon>Tetrabaena</taxon>
    </lineage>
</organism>
<keyword evidence="5 7" id="KW-1133">Transmembrane helix</keyword>
<feature type="transmembrane region" description="Helical" evidence="7">
    <location>
        <begin position="329"/>
        <end position="347"/>
    </location>
</feature>
<evidence type="ECO:0000256" key="2">
    <source>
        <dbReference type="ARBA" id="ARBA00022448"/>
    </source>
</evidence>
<dbReference type="GO" id="GO:0005315">
    <property type="term" value="F:phosphate transmembrane transporter activity"/>
    <property type="evidence" value="ECO:0007669"/>
    <property type="project" value="InterPro"/>
</dbReference>
<sequence>MSAATAAWIAAAAAGGAAVLASLVGAPLIRRRVLRMGLEREQARLGKGGEGQELASSSGSNGGSGGGDVESSPPSTVMGTGGPAPAVLPLLTRPPQPSSRPRSCAEEERGGALAPASPGRAATANAAANGLADPADAAAALTAADAAEAGAGGGVFTSYPPPAHLAPAAAPVAARSGTAAAKAPANGAATPSVPPSPATTTASTFSSMARSVGKLATYGTSFDVHQVVLEDAGVKSIHDQAEVFDSSAEHSFMFLQVFTATCVSFAHGANDVANSVGPFSAIYSIYRTSALTSTASTPVWILALGGAGIVAGLATYGYKIHCADPSRGFVAELGTALVVVLGSRYGLPLSTTHCQVGSTWGVGMLEGVRTGVNWPLALRFVAGWVVPLLVSGLLSAALFAQGAYAPSA</sequence>
<dbReference type="Pfam" id="PF01384">
    <property type="entry name" value="PHO4"/>
    <property type="match status" value="1"/>
</dbReference>
<dbReference type="PANTHER" id="PTHR11101:SF96">
    <property type="entry name" value="PHOSPHATE TRANSPORTER"/>
    <property type="match status" value="1"/>
</dbReference>
<evidence type="ECO:0000256" key="4">
    <source>
        <dbReference type="ARBA" id="ARBA00022692"/>
    </source>
</evidence>
<dbReference type="Proteomes" id="UP000236333">
    <property type="component" value="Unassembled WGS sequence"/>
</dbReference>
<dbReference type="OrthoDB" id="260807at2759"/>
<dbReference type="InterPro" id="IPR001204">
    <property type="entry name" value="Phos_transporter"/>
</dbReference>
<dbReference type="EMBL" id="PGGS01000914">
    <property type="protein sequence ID" value="PNH01388.1"/>
    <property type="molecule type" value="Genomic_DNA"/>
</dbReference>
<feature type="compositionally biased region" description="Low complexity" evidence="8">
    <location>
        <begin position="111"/>
        <end position="121"/>
    </location>
</feature>
<comment type="function">
    <text evidence="7">Sodium-phosphate symporter.</text>
</comment>
<comment type="subcellular location">
    <subcellularLocation>
        <location evidence="1 7">Membrane</location>
        <topology evidence="1 7">Multi-pass membrane protein</topology>
    </subcellularLocation>
</comment>
<comment type="similarity">
    <text evidence="7">Belongs to the inorganic phosphate transporter (PiT) (TC 2.A.20) family.</text>
</comment>
<evidence type="ECO:0000313" key="9">
    <source>
        <dbReference type="EMBL" id="PNH01388.1"/>
    </source>
</evidence>
<gene>
    <name evidence="9" type="ORF">TSOC_012733</name>
</gene>
<protein>
    <recommendedName>
        <fullName evidence="7">Phosphate transporter</fullName>
    </recommendedName>
</protein>
<feature type="region of interest" description="Disordered" evidence="8">
    <location>
        <begin position="183"/>
        <end position="202"/>
    </location>
</feature>
<evidence type="ECO:0000256" key="6">
    <source>
        <dbReference type="ARBA" id="ARBA00023136"/>
    </source>
</evidence>
<comment type="caution">
    <text evidence="7">Lacks conserved residue(s) required for the propagation of feature annotation.</text>
</comment>
<feature type="transmembrane region" description="Helical" evidence="7">
    <location>
        <begin position="376"/>
        <end position="400"/>
    </location>
</feature>
<name>A0A2J7ZM93_9CHLO</name>
<evidence type="ECO:0000256" key="3">
    <source>
        <dbReference type="ARBA" id="ARBA00022592"/>
    </source>
</evidence>
<keyword evidence="10" id="KW-1185">Reference proteome</keyword>
<evidence type="ECO:0000256" key="1">
    <source>
        <dbReference type="ARBA" id="ARBA00004141"/>
    </source>
</evidence>
<keyword evidence="6 7" id="KW-0472">Membrane</keyword>
<keyword evidence="4 7" id="KW-0812">Transmembrane</keyword>
<accession>A0A2J7ZM93</accession>
<feature type="region of interest" description="Disordered" evidence="8">
    <location>
        <begin position="44"/>
        <end position="121"/>
    </location>
</feature>
<dbReference type="GO" id="GO:0035435">
    <property type="term" value="P:phosphate ion transmembrane transport"/>
    <property type="evidence" value="ECO:0007669"/>
    <property type="project" value="TreeGrafter"/>
</dbReference>
<evidence type="ECO:0000256" key="8">
    <source>
        <dbReference type="SAM" id="MobiDB-lite"/>
    </source>
</evidence>
<evidence type="ECO:0000313" key="10">
    <source>
        <dbReference type="Proteomes" id="UP000236333"/>
    </source>
</evidence>
<reference evidence="9 10" key="1">
    <citation type="journal article" date="2017" name="Mol. Biol. Evol.">
        <title>The 4-celled Tetrabaena socialis nuclear genome reveals the essential components for genetic control of cell number at the origin of multicellularity in the volvocine lineage.</title>
        <authorList>
            <person name="Featherston J."/>
            <person name="Arakaki Y."/>
            <person name="Hanschen E.R."/>
            <person name="Ferris P.J."/>
            <person name="Michod R.E."/>
            <person name="Olson B.J.S.C."/>
            <person name="Nozaki H."/>
            <person name="Durand P.M."/>
        </authorList>
    </citation>
    <scope>NUCLEOTIDE SEQUENCE [LARGE SCALE GENOMIC DNA]</scope>
    <source>
        <strain evidence="9 10">NIES-571</strain>
    </source>
</reference>
<dbReference type="GO" id="GO:0016020">
    <property type="term" value="C:membrane"/>
    <property type="evidence" value="ECO:0007669"/>
    <property type="project" value="UniProtKB-SubCell"/>
</dbReference>
<dbReference type="PANTHER" id="PTHR11101">
    <property type="entry name" value="PHOSPHATE TRANSPORTER"/>
    <property type="match status" value="1"/>
</dbReference>
<feature type="transmembrane region" description="Helical" evidence="7">
    <location>
        <begin position="299"/>
        <end position="317"/>
    </location>
</feature>
<evidence type="ECO:0000256" key="5">
    <source>
        <dbReference type="ARBA" id="ARBA00022989"/>
    </source>
</evidence>
<keyword evidence="3 7" id="KW-0592">Phosphate transport</keyword>
<dbReference type="AlphaFoldDB" id="A0A2J7ZM93"/>
<comment type="caution">
    <text evidence="9">The sequence shown here is derived from an EMBL/GenBank/DDBJ whole genome shotgun (WGS) entry which is preliminary data.</text>
</comment>
<keyword evidence="2 7" id="KW-0813">Transport</keyword>
<proteinExistence type="inferred from homology"/>